<evidence type="ECO:0000313" key="1">
    <source>
        <dbReference type="EMBL" id="QVV87598.1"/>
    </source>
</evidence>
<sequence>MLLRIHRSADNKEVMGLCDRELIGKTFTEGDISISITESFFGNEPALEEEVVRVLMTSDNITIFGHRCVDLATRYGVIEKDSCRLIEGIPYVTILRI</sequence>
<dbReference type="AlphaFoldDB" id="A0A8E7EFT4"/>
<dbReference type="EMBL" id="CP075546">
    <property type="protein sequence ID" value="QVV87598.1"/>
    <property type="molecule type" value="Genomic_DNA"/>
</dbReference>
<dbReference type="Gene3D" id="3.30.1860.10">
    <property type="entry name" value="uncharacterized conserved protein from methanopyrus kandleri domain like"/>
    <property type="match status" value="1"/>
</dbReference>
<dbReference type="KEGG" id="mrtj:KHC33_09480"/>
<dbReference type="Proteomes" id="UP000680656">
    <property type="component" value="Chromosome"/>
</dbReference>
<dbReference type="InterPro" id="IPR007355">
    <property type="entry name" value="DUF424"/>
</dbReference>
<proteinExistence type="predicted"/>
<organism evidence="1 2">
    <name type="scientific">Methanospirillum purgamenti</name>
    <dbReference type="NCBI Taxonomy" id="2834276"/>
    <lineage>
        <taxon>Archaea</taxon>
        <taxon>Methanobacteriati</taxon>
        <taxon>Methanobacteriota</taxon>
        <taxon>Stenosarchaea group</taxon>
        <taxon>Methanomicrobia</taxon>
        <taxon>Methanomicrobiales</taxon>
        <taxon>Methanospirillaceae</taxon>
        <taxon>Methanospirillum</taxon>
    </lineage>
</organism>
<evidence type="ECO:0000313" key="2">
    <source>
        <dbReference type="Proteomes" id="UP000680656"/>
    </source>
</evidence>
<dbReference type="RefSeq" id="WP_214418418.1">
    <property type="nucleotide sequence ID" value="NZ_CP075546.1"/>
</dbReference>
<accession>A0A8E7EFT4</accession>
<name>A0A8E7EFT4_9EURY</name>
<keyword evidence="2" id="KW-1185">Reference proteome</keyword>
<reference evidence="1 2" key="1">
    <citation type="submission" date="2021-05" db="EMBL/GenBank/DDBJ databases">
        <title>A novel Methanospirillum isolate from a pyrite-forming mixed culture.</title>
        <authorList>
            <person name="Bunk B."/>
            <person name="Sproer C."/>
            <person name="Spring S."/>
            <person name="Pester M."/>
        </authorList>
    </citation>
    <scope>NUCLEOTIDE SEQUENCE [LARGE SCALE GENOMIC DNA]</scope>
    <source>
        <strain evidence="1 2">J.3.6.1-F.2.7.3</strain>
    </source>
</reference>
<dbReference type="Pfam" id="PF04242">
    <property type="entry name" value="DUF424"/>
    <property type="match status" value="1"/>
</dbReference>
<protein>
    <submittedName>
        <fullName evidence="1">DUF424 domain-containing protein</fullName>
    </submittedName>
</protein>
<gene>
    <name evidence="1" type="ORF">KHC33_09480</name>
</gene>
<dbReference type="GeneID" id="65097414"/>